<keyword evidence="2" id="KW-0067">ATP-binding</keyword>
<dbReference type="InterPro" id="IPR050625">
    <property type="entry name" value="ParA/MinD_ATPase"/>
</dbReference>
<dbReference type="GO" id="GO:0005829">
    <property type="term" value="C:cytosol"/>
    <property type="evidence" value="ECO:0007669"/>
    <property type="project" value="TreeGrafter"/>
</dbReference>
<dbReference type="PANTHER" id="PTHR43384">
    <property type="entry name" value="SEPTUM SITE-DETERMINING PROTEIN MIND HOMOLOG, CHLOROPLASTIC-RELATED"/>
    <property type="match status" value="1"/>
</dbReference>
<dbReference type="GO" id="GO:0051782">
    <property type="term" value="P:negative regulation of cell division"/>
    <property type="evidence" value="ECO:0007669"/>
    <property type="project" value="TreeGrafter"/>
</dbReference>
<evidence type="ECO:0000256" key="2">
    <source>
        <dbReference type="ARBA" id="ARBA00022840"/>
    </source>
</evidence>
<dbReference type="GO" id="GO:0005524">
    <property type="term" value="F:ATP binding"/>
    <property type="evidence" value="ECO:0007669"/>
    <property type="project" value="UniProtKB-KW"/>
</dbReference>
<name>A0A6H2C2B6_DOLFA</name>
<keyword evidence="3" id="KW-0175">Coiled coil</keyword>
<accession>A0A6H2C2B6</accession>
<sequence>MKDFKLLTWLDIRRIFRRKTNYGTNLPENIVSIRCFSDAVEINISDENCINKVNDVLKEWFEDSYQQEESMIQLDVSNATLPVEFISEEEPYITDIEVRPFWEEIAYLESDSETETAIKKIVKLPEPYTEKLSLIAFYSFKGGVGRTLNLAAHLFALLDRAKELNKSIKVLVIDADLEAPGLTYWNESSKRKQPEVSFINFLEIYHYSPIDREEALALFANEVKKSVKHEGNSQVYFLPAFLKDNELLDMPILPEHLVRGIDGTWEYGNAIHHLGEILGVDYVFIDLRAGLSEISSPIIFDPRIQRFLVTTINDQSIRGTSLVLKQIGKVAPSKEEVNKKIYYDPAIIISMLKTEFKELPNYINATTDLESNYVQSKEPTLIDTRLNTQETDFNEKLLYIHNWEDARSKLKETTVIEKAIDWASQQLINAEKEVQTTKDKGDIKSRQEQQVTRLRDLCQKYELAESGEGEDLLITEPLQNLATNFRDELPHVISIGAKGAGKTFNYIQLSRFKYWGKFLNSIDKNETSSIQTKTYILPFLESSNLKNKAKTVISEARNEVRAVLGVNVPEFVHSEYTDRIKTALTEQNWDELQWTKFWVNEIARAIAINQNLDTPNTLSSINQDLKNKGLKIIFLFDGLEDIFPKIASNDQQQKALKTLIDDLPKKLSEIRQSHLGIIIFLRRDFLRYTITQNLRQFENLYRSYDLSWNEDSFLKLVYWICSESNVIGAKKDSKDSIYSLSQENLVAELEKLWGKRLGAEKSKEAYTASWVFAALTDFKGRLQARDIVRFLYYAAKITVDNAKEIQFEKWSTSRLLPPQAIRRALKPCSEEKVKEAKEEYPTFKTWVEETLPPQSERKIPFAVEKFNIDQQTMGMLEEMGVIYEDTAKEDIDRFYMPEIFREGLGFSGQGARPRIVALKRRVLGKGIFANLQ</sequence>
<dbReference type="EMBL" id="CP051206">
    <property type="protein sequence ID" value="QJB45144.1"/>
    <property type="molecule type" value="Genomic_DNA"/>
</dbReference>
<evidence type="ECO:0000313" key="4">
    <source>
        <dbReference type="EMBL" id="QJB45144.1"/>
    </source>
</evidence>
<dbReference type="PANTHER" id="PTHR43384:SF6">
    <property type="entry name" value="SEPTUM SITE-DETERMINING PROTEIN MIND HOMOLOG, CHLOROPLASTIC"/>
    <property type="match status" value="1"/>
</dbReference>
<evidence type="ECO:0000313" key="5">
    <source>
        <dbReference type="Proteomes" id="UP000502433"/>
    </source>
</evidence>
<evidence type="ECO:0000256" key="3">
    <source>
        <dbReference type="SAM" id="Coils"/>
    </source>
</evidence>
<dbReference type="AlphaFoldDB" id="A0A6H2C2B6"/>
<organism evidence="4 5">
    <name type="scientific">Dolichospermum flos-aquae CCAP 1403/13F</name>
    <dbReference type="NCBI Taxonomy" id="315271"/>
    <lineage>
        <taxon>Bacteria</taxon>
        <taxon>Bacillati</taxon>
        <taxon>Cyanobacteriota</taxon>
        <taxon>Cyanophyceae</taxon>
        <taxon>Nostocales</taxon>
        <taxon>Aphanizomenonaceae</taxon>
        <taxon>Dolichospermum</taxon>
    </lineage>
</organism>
<dbReference type="SUPFAM" id="SSF52540">
    <property type="entry name" value="P-loop containing nucleoside triphosphate hydrolases"/>
    <property type="match status" value="1"/>
</dbReference>
<dbReference type="InterPro" id="IPR027417">
    <property type="entry name" value="P-loop_NTPase"/>
</dbReference>
<gene>
    <name evidence="4" type="ORF">HGD76_14135</name>
</gene>
<dbReference type="NCBIfam" id="NF047398">
    <property type="entry name" value="AAA_KGGVGR"/>
    <property type="match status" value="1"/>
</dbReference>
<proteinExistence type="predicted"/>
<dbReference type="Gene3D" id="3.40.50.300">
    <property type="entry name" value="P-loop containing nucleotide triphosphate hydrolases"/>
    <property type="match status" value="1"/>
</dbReference>
<keyword evidence="1" id="KW-0547">Nucleotide-binding</keyword>
<evidence type="ECO:0000256" key="1">
    <source>
        <dbReference type="ARBA" id="ARBA00022741"/>
    </source>
</evidence>
<dbReference type="RefSeq" id="WP_168696168.1">
    <property type="nucleotide sequence ID" value="NZ_CP051206.1"/>
</dbReference>
<reference evidence="4 5" key="1">
    <citation type="submission" date="2020-04" db="EMBL/GenBank/DDBJ databases">
        <title>Genome-Wide Identification of 5-Methylcytosine Sites in Bacterial Genomes By High-Throughput Sequencing of MspJI Restriction Fragments.</title>
        <authorList>
            <person name="Wu V."/>
        </authorList>
    </citation>
    <scope>NUCLEOTIDE SEQUENCE [LARGE SCALE GENOMIC DNA]</scope>
    <source>
        <strain evidence="4 5">CCAP 1403/13f</strain>
    </source>
</reference>
<dbReference type="GO" id="GO:0016887">
    <property type="term" value="F:ATP hydrolysis activity"/>
    <property type="evidence" value="ECO:0007669"/>
    <property type="project" value="TreeGrafter"/>
</dbReference>
<dbReference type="KEGG" id="dfs:HGD76_14135"/>
<dbReference type="Proteomes" id="UP000502433">
    <property type="component" value="Chromosome"/>
</dbReference>
<protein>
    <submittedName>
        <fullName evidence="4">ParA family protein</fullName>
    </submittedName>
</protein>
<reference evidence="4 5" key="2">
    <citation type="submission" date="2020-04" db="EMBL/GenBank/DDBJ databases">
        <authorList>
            <person name="Fomenkov A."/>
            <person name="Anton B.P."/>
            <person name="Roberts R.J."/>
        </authorList>
    </citation>
    <scope>NUCLEOTIDE SEQUENCE [LARGE SCALE GENOMIC DNA]</scope>
    <source>
        <strain evidence="4 5">CCAP 1403/13f</strain>
    </source>
</reference>
<feature type="coiled-coil region" evidence="3">
    <location>
        <begin position="420"/>
        <end position="464"/>
    </location>
</feature>
<dbReference type="GO" id="GO:0009898">
    <property type="term" value="C:cytoplasmic side of plasma membrane"/>
    <property type="evidence" value="ECO:0007669"/>
    <property type="project" value="TreeGrafter"/>
</dbReference>